<dbReference type="GO" id="GO:0000179">
    <property type="term" value="F:rRNA (adenine-N6,N6-)-dimethyltransferase activity"/>
    <property type="evidence" value="ECO:0007669"/>
    <property type="project" value="InterPro"/>
</dbReference>
<dbReference type="GO" id="GO:0003723">
    <property type="term" value="F:RNA binding"/>
    <property type="evidence" value="ECO:0007669"/>
    <property type="project" value="UniProtKB-KW"/>
</dbReference>
<evidence type="ECO:0000313" key="6">
    <source>
        <dbReference type="EMBL" id="TDG37693.1"/>
    </source>
</evidence>
<dbReference type="CDD" id="cd02440">
    <property type="entry name" value="AdoMet_MTases"/>
    <property type="match status" value="1"/>
</dbReference>
<dbReference type="SUPFAM" id="SSF53335">
    <property type="entry name" value="S-adenosyl-L-methionine-dependent methyltransferases"/>
    <property type="match status" value="1"/>
</dbReference>
<protein>
    <recommendedName>
        <fullName evidence="5">Ribosomal RNA adenine methylase transferase N-terminal domain-containing protein</fullName>
    </recommendedName>
</protein>
<proteinExistence type="predicted"/>
<dbReference type="EMBL" id="SJCY01000001">
    <property type="protein sequence ID" value="TDG37693.1"/>
    <property type="molecule type" value="Genomic_DNA"/>
</dbReference>
<keyword evidence="7" id="KW-1185">Reference proteome</keyword>
<evidence type="ECO:0000259" key="5">
    <source>
        <dbReference type="SMART" id="SM00650"/>
    </source>
</evidence>
<keyword evidence="1" id="KW-0489">Methyltransferase</keyword>
<dbReference type="SMART" id="SM00650">
    <property type="entry name" value="rADc"/>
    <property type="match status" value="1"/>
</dbReference>
<sequence>MANFLKSSYLLAKNIKTTGAFTETSTFVANEITKYVSSDQPQVIIEVGAGNGNVTKVILKKMHVNSKLFSFELNTFFCENMREQIKDERLVIINDNAENFDKELVQEKVDIIISTLPFTIFPIKSSHIILDKFKLRLDKNGRFSQVYYSLFFLKEIKKFFSKNKIKLRLNIPLAFVIHSSN</sequence>
<evidence type="ECO:0000313" key="7">
    <source>
        <dbReference type="Proteomes" id="UP000295668"/>
    </source>
</evidence>
<keyword evidence="3" id="KW-0949">S-adenosyl-L-methionine</keyword>
<evidence type="ECO:0000256" key="1">
    <source>
        <dbReference type="ARBA" id="ARBA00022603"/>
    </source>
</evidence>
<dbReference type="RefSeq" id="WP_133260781.1">
    <property type="nucleotide sequence ID" value="NZ_SJCY01000001.1"/>
</dbReference>
<evidence type="ECO:0000256" key="4">
    <source>
        <dbReference type="ARBA" id="ARBA00022884"/>
    </source>
</evidence>
<gene>
    <name evidence="6" type="ORF">EZJ43_00955</name>
</gene>
<dbReference type="Gene3D" id="3.40.50.150">
    <property type="entry name" value="Vaccinia Virus protein VP39"/>
    <property type="match status" value="1"/>
</dbReference>
<organism evidence="6 7">
    <name type="scientific">Pedobacter changchengzhani</name>
    <dbReference type="NCBI Taxonomy" id="2529274"/>
    <lineage>
        <taxon>Bacteria</taxon>
        <taxon>Pseudomonadati</taxon>
        <taxon>Bacteroidota</taxon>
        <taxon>Sphingobacteriia</taxon>
        <taxon>Sphingobacteriales</taxon>
        <taxon>Sphingobacteriaceae</taxon>
        <taxon>Pedobacter</taxon>
    </lineage>
</organism>
<dbReference type="InterPro" id="IPR029063">
    <property type="entry name" value="SAM-dependent_MTases_sf"/>
</dbReference>
<dbReference type="InterPro" id="IPR001737">
    <property type="entry name" value="KsgA/Erm"/>
</dbReference>
<dbReference type="InterPro" id="IPR020598">
    <property type="entry name" value="rRNA_Ade_methylase_Trfase_N"/>
</dbReference>
<reference evidence="6 7" key="1">
    <citation type="submission" date="2019-02" db="EMBL/GenBank/DDBJ databases">
        <title>Pedobacter sp. nov., a novel speices isolated from soil of pinguins habitat in Antarcitica.</title>
        <authorList>
            <person name="He R.-H."/>
        </authorList>
    </citation>
    <scope>NUCLEOTIDE SEQUENCE [LARGE SCALE GENOMIC DNA]</scope>
    <source>
        <strain evidence="6 7">E01020</strain>
    </source>
</reference>
<evidence type="ECO:0000256" key="2">
    <source>
        <dbReference type="ARBA" id="ARBA00022679"/>
    </source>
</evidence>
<keyword evidence="2" id="KW-0808">Transferase</keyword>
<name>A0A4V3A0I4_9SPHI</name>
<feature type="domain" description="Ribosomal RNA adenine methylase transferase N-terminal" evidence="5">
    <location>
        <begin position="28"/>
        <end position="164"/>
    </location>
</feature>
<evidence type="ECO:0000256" key="3">
    <source>
        <dbReference type="ARBA" id="ARBA00022691"/>
    </source>
</evidence>
<dbReference type="Pfam" id="PF00398">
    <property type="entry name" value="RrnaAD"/>
    <property type="match status" value="1"/>
</dbReference>
<keyword evidence="4" id="KW-0694">RNA-binding</keyword>
<accession>A0A4V3A0I4</accession>
<dbReference type="AlphaFoldDB" id="A0A4V3A0I4"/>
<dbReference type="OrthoDB" id="9805585at2"/>
<comment type="caution">
    <text evidence="6">The sequence shown here is derived from an EMBL/GenBank/DDBJ whole genome shotgun (WGS) entry which is preliminary data.</text>
</comment>
<dbReference type="Proteomes" id="UP000295668">
    <property type="component" value="Unassembled WGS sequence"/>
</dbReference>